<organism evidence="1 2">
    <name type="scientific">Orbus hercynius</name>
    <dbReference type="NCBI Taxonomy" id="593135"/>
    <lineage>
        <taxon>Bacteria</taxon>
        <taxon>Pseudomonadati</taxon>
        <taxon>Pseudomonadota</taxon>
        <taxon>Gammaproteobacteria</taxon>
        <taxon>Orbales</taxon>
        <taxon>Orbaceae</taxon>
        <taxon>Orbus</taxon>
    </lineage>
</organism>
<sequence length="72" mass="8415">MTKLTPLNIKIEQLAFEFSLEEKIALEFGDKANEAKAVLFRKTKKGLYVEKEVKKLFRAWLKKIELARSNDD</sequence>
<evidence type="ECO:0000313" key="1">
    <source>
        <dbReference type="EMBL" id="RKS87305.1"/>
    </source>
</evidence>
<protein>
    <submittedName>
        <fullName evidence="1">Uncharacterized protein</fullName>
    </submittedName>
</protein>
<accession>A0A495RIQ8</accession>
<reference evidence="1 2" key="1">
    <citation type="submission" date="2018-10" db="EMBL/GenBank/DDBJ databases">
        <title>Genomic Encyclopedia of Type Strains, Phase IV (KMG-IV): sequencing the most valuable type-strain genomes for metagenomic binning, comparative biology and taxonomic classification.</title>
        <authorList>
            <person name="Goeker M."/>
        </authorList>
    </citation>
    <scope>NUCLEOTIDE SEQUENCE [LARGE SCALE GENOMIC DNA]</scope>
    <source>
        <strain evidence="1 2">DSM 22228</strain>
    </source>
</reference>
<dbReference type="EMBL" id="RBWY01000001">
    <property type="protein sequence ID" value="RKS87305.1"/>
    <property type="molecule type" value="Genomic_DNA"/>
</dbReference>
<comment type="caution">
    <text evidence="1">The sequence shown here is derived from an EMBL/GenBank/DDBJ whole genome shotgun (WGS) entry which is preliminary data.</text>
</comment>
<keyword evidence="2" id="KW-1185">Reference proteome</keyword>
<evidence type="ECO:0000313" key="2">
    <source>
        <dbReference type="Proteomes" id="UP000278542"/>
    </source>
</evidence>
<dbReference type="Proteomes" id="UP000278542">
    <property type="component" value="Unassembled WGS sequence"/>
</dbReference>
<gene>
    <name evidence="1" type="ORF">DES39_0525</name>
</gene>
<proteinExistence type="predicted"/>
<name>A0A495RIQ8_9GAMM</name>
<dbReference type="AlphaFoldDB" id="A0A495RIQ8"/>
<dbReference type="RefSeq" id="WP_121144206.1">
    <property type="nucleotide sequence ID" value="NZ_RBWY01000001.1"/>
</dbReference>